<dbReference type="InterPro" id="IPR036812">
    <property type="entry name" value="NAD(P)_OxRdtase_dom_sf"/>
</dbReference>
<dbReference type="Gene3D" id="3.20.20.100">
    <property type="entry name" value="NADP-dependent oxidoreductase domain"/>
    <property type="match status" value="1"/>
</dbReference>
<dbReference type="EMBL" id="CAJNIZ010042699">
    <property type="protein sequence ID" value="CAE7633015.1"/>
    <property type="molecule type" value="Genomic_DNA"/>
</dbReference>
<dbReference type="OrthoDB" id="416253at2759"/>
<keyword evidence="2" id="KW-1185">Reference proteome</keyword>
<organism evidence="1 2">
    <name type="scientific">Symbiodinium pilosum</name>
    <name type="common">Dinoflagellate</name>
    <dbReference type="NCBI Taxonomy" id="2952"/>
    <lineage>
        <taxon>Eukaryota</taxon>
        <taxon>Sar</taxon>
        <taxon>Alveolata</taxon>
        <taxon>Dinophyceae</taxon>
        <taxon>Suessiales</taxon>
        <taxon>Symbiodiniaceae</taxon>
        <taxon>Symbiodinium</taxon>
    </lineage>
</organism>
<accession>A0A812VFF7</accession>
<dbReference type="AlphaFoldDB" id="A0A812VFF7"/>
<dbReference type="SUPFAM" id="SSF51430">
    <property type="entry name" value="NAD(P)-linked oxidoreductase"/>
    <property type="match status" value="1"/>
</dbReference>
<evidence type="ECO:0000313" key="1">
    <source>
        <dbReference type="EMBL" id="CAE7633015.1"/>
    </source>
</evidence>
<comment type="caution">
    <text evidence="1">The sequence shown here is derived from an EMBL/GenBank/DDBJ whole genome shotgun (WGS) entry which is preliminary data.</text>
</comment>
<evidence type="ECO:0008006" key="3">
    <source>
        <dbReference type="Google" id="ProtNLM"/>
    </source>
</evidence>
<dbReference type="Proteomes" id="UP000649617">
    <property type="component" value="Unassembled WGS sequence"/>
</dbReference>
<sequence>MQELFDLGGSPVAVNQLEYHPWVPEIHRTTVDWCHRNGVAVTAYGSMGSNSYAPQIISQADGAEENDF</sequence>
<gene>
    <name evidence="1" type="ORF">SPIL2461_LOCUS16635</name>
</gene>
<proteinExistence type="predicted"/>
<protein>
    <recommendedName>
        <fullName evidence="3">NADP-dependent oxidoreductase domain-containing protein</fullName>
    </recommendedName>
</protein>
<reference evidence="1" key="1">
    <citation type="submission" date="2021-02" db="EMBL/GenBank/DDBJ databases">
        <authorList>
            <person name="Dougan E. K."/>
            <person name="Rhodes N."/>
            <person name="Thang M."/>
            <person name="Chan C."/>
        </authorList>
    </citation>
    <scope>NUCLEOTIDE SEQUENCE</scope>
</reference>
<evidence type="ECO:0000313" key="2">
    <source>
        <dbReference type="Proteomes" id="UP000649617"/>
    </source>
</evidence>
<name>A0A812VFF7_SYMPI</name>